<keyword evidence="1" id="KW-0472">Membrane</keyword>
<name>X0QCG2_RHOWR</name>
<comment type="caution">
    <text evidence="2">The sequence shown here is derived from an EMBL/GenBank/DDBJ whole genome shotgun (WGS) entry which is preliminary data.</text>
</comment>
<evidence type="ECO:0000313" key="3">
    <source>
        <dbReference type="Proteomes" id="UP000019491"/>
    </source>
</evidence>
<accession>X0QCG2</accession>
<dbReference type="Proteomes" id="UP000019491">
    <property type="component" value="Unassembled WGS sequence"/>
</dbReference>
<feature type="transmembrane region" description="Helical" evidence="1">
    <location>
        <begin position="86"/>
        <end position="105"/>
    </location>
</feature>
<gene>
    <name evidence="2" type="ORF">RW1_056_00070</name>
</gene>
<reference evidence="2 3" key="1">
    <citation type="submission" date="2014-02" db="EMBL/GenBank/DDBJ databases">
        <title>Whole genome shotgun sequence of Rhodococcus wratislaviensis NBRC 100605.</title>
        <authorList>
            <person name="Hosoyama A."/>
            <person name="Tsuchikane K."/>
            <person name="Yoshida I."/>
            <person name="Ohji S."/>
            <person name="Ichikawa N."/>
            <person name="Yamazoe A."/>
            <person name="Fujita N."/>
        </authorList>
    </citation>
    <scope>NUCLEOTIDE SEQUENCE [LARGE SCALE GENOMIC DNA]</scope>
    <source>
        <strain evidence="2 3">NBRC 100605</strain>
    </source>
</reference>
<dbReference type="EMBL" id="BAWF01000056">
    <property type="protein sequence ID" value="GAF48581.1"/>
    <property type="molecule type" value="Genomic_DNA"/>
</dbReference>
<keyword evidence="1" id="KW-0812">Transmembrane</keyword>
<organism evidence="2 3">
    <name type="scientific">Rhodococcus wratislaviensis NBRC 100605</name>
    <dbReference type="NCBI Taxonomy" id="1219028"/>
    <lineage>
        <taxon>Bacteria</taxon>
        <taxon>Bacillati</taxon>
        <taxon>Actinomycetota</taxon>
        <taxon>Actinomycetes</taxon>
        <taxon>Mycobacteriales</taxon>
        <taxon>Nocardiaceae</taxon>
        <taxon>Rhodococcus</taxon>
    </lineage>
</organism>
<protein>
    <submittedName>
        <fullName evidence="2">Uncharacterized protein</fullName>
    </submittedName>
</protein>
<evidence type="ECO:0000256" key="1">
    <source>
        <dbReference type="SAM" id="Phobius"/>
    </source>
</evidence>
<dbReference type="AlphaFoldDB" id="X0QCG2"/>
<evidence type="ECO:0000313" key="2">
    <source>
        <dbReference type="EMBL" id="GAF48581.1"/>
    </source>
</evidence>
<sequence>MKSRKRDRADDAVSAVRKVAVEHLWAVFDLVGETTSRFGGPTVVFGDVAGAIDDRLHLRGPRPTLPAVIPLGETWIVLSNGGDRKAAFAIHGATAPALIVAVVLLSV</sequence>
<proteinExistence type="predicted"/>
<keyword evidence="1" id="KW-1133">Transmembrane helix</keyword>
<keyword evidence="3" id="KW-1185">Reference proteome</keyword>